<dbReference type="PANTHER" id="PTHR33112:SF13">
    <property type="entry name" value="HETEROKARYON INCOMPATIBILITY DOMAIN-CONTAINING PROTEIN"/>
    <property type="match status" value="1"/>
</dbReference>
<dbReference type="SUPFAM" id="SSF51322">
    <property type="entry name" value="Cyanovirin-N"/>
    <property type="match status" value="1"/>
</dbReference>
<dbReference type="Pfam" id="PF08881">
    <property type="entry name" value="CVNH"/>
    <property type="match status" value="1"/>
</dbReference>
<evidence type="ECO:0000313" key="2">
    <source>
        <dbReference type="EMBL" id="KAK6951417.1"/>
    </source>
</evidence>
<dbReference type="InterPro" id="IPR036673">
    <property type="entry name" value="Cyanovirin-N_sf"/>
</dbReference>
<dbReference type="Pfam" id="PF06985">
    <property type="entry name" value="HET"/>
    <property type="match status" value="1"/>
</dbReference>
<organism evidence="2 3">
    <name type="scientific">Daldinia eschscholtzii</name>
    <dbReference type="NCBI Taxonomy" id="292717"/>
    <lineage>
        <taxon>Eukaryota</taxon>
        <taxon>Fungi</taxon>
        <taxon>Dikarya</taxon>
        <taxon>Ascomycota</taxon>
        <taxon>Pezizomycotina</taxon>
        <taxon>Sordariomycetes</taxon>
        <taxon>Xylariomycetidae</taxon>
        <taxon>Xylariales</taxon>
        <taxon>Hypoxylaceae</taxon>
        <taxon>Daldinia</taxon>
    </lineage>
</organism>
<name>A0AAX6MG68_9PEZI</name>
<accession>A0AAX6MG68</accession>
<evidence type="ECO:0000313" key="3">
    <source>
        <dbReference type="Proteomes" id="UP001369815"/>
    </source>
</evidence>
<comment type="caution">
    <text evidence="2">The sequence shown here is derived from an EMBL/GenBank/DDBJ whole genome shotgun (WGS) entry which is preliminary data.</text>
</comment>
<protein>
    <recommendedName>
        <fullName evidence="1">Cyanovirin-N domain-containing protein</fullName>
    </recommendedName>
</protein>
<dbReference type="Gene3D" id="2.30.60.10">
    <property type="entry name" value="Cyanovirin-N"/>
    <property type="match status" value="1"/>
</dbReference>
<proteinExistence type="predicted"/>
<dbReference type="InterPro" id="IPR010730">
    <property type="entry name" value="HET"/>
</dbReference>
<keyword evidence="3" id="KW-1185">Reference proteome</keyword>
<dbReference type="EMBL" id="JBANMG010000007">
    <property type="protein sequence ID" value="KAK6951417.1"/>
    <property type="molecule type" value="Genomic_DNA"/>
</dbReference>
<evidence type="ECO:0000259" key="1">
    <source>
        <dbReference type="SMART" id="SM01111"/>
    </source>
</evidence>
<dbReference type="Proteomes" id="UP001369815">
    <property type="component" value="Unassembled WGS sequence"/>
</dbReference>
<dbReference type="PANTHER" id="PTHR33112">
    <property type="entry name" value="DOMAIN PROTEIN, PUTATIVE-RELATED"/>
    <property type="match status" value="1"/>
</dbReference>
<sequence length="742" mass="84448">MAFSQSSRDLRLDKHDYTLHALCRTPAKTEQKSRLDLNTILGNSNGRFEIGSSNFSKSATDINLKGTLLTARLRDKDGVQREDTINLDAILENHCRPGRGKVQRASCAAEKPSSDRDVHRIHLEYELEGGETVKKMCIIHRPPNANDLSGVFSELRKKYLPGRFASPGSVSQARTWLDACIERHEKCESFRHRPLPARVLDVGSNSSDPVKLLCVKDNHEDTYACLSHCWGKPKEGENPLTLTVKNEEDLRHKVPLDDLPQNYQDAVRFCRLLGIRYLWIDALCIIQDSAEDWACESLKMASYYGNCTICLAATRSPDRHGGFQPVKTRMEYQLPGTTGPAGRILATEKPLEVPHFWLAKKFPFDEYYPLLTRAWVYQERRLSPRLLHFCGNELIFECKHHTACECEDISAESTRDYDSWTKAHEAYLATHHDVTKVDITTRTEHEWHTLVRAYSQLNITFVGDRLPAMSGLAQHARRMRETYGIPTGKYLAGLWEETLLNDMSWCVGRSRARIVRGEDGGRNWVHWTNSKERRTGAIGSKPDEYVAPSWSWASVLSPIEFAPFIYKKFLCQLLSVETEAAGPNEYGRAASGHVVLQGRLLETDWDEIDGKMRLKDALGTRLPGPEVLRTKVFNLVKDNGMVWFPDYDIRAAGKHKIPETEKVYMLPLVSRPIMGRDEDSDIRIRLYPGKTKVETVYLVLRRIQSAAPAPVFERVGWAEYTGVDGDKVPDMTNVRDTKFKLI</sequence>
<gene>
    <name evidence="2" type="ORF">Daesc_007952</name>
</gene>
<dbReference type="AlphaFoldDB" id="A0AAX6MG68"/>
<reference evidence="2 3" key="1">
    <citation type="journal article" date="2024" name="Front Chem Biol">
        <title>Unveiling the potential of Daldinia eschscholtzii MFLUCC 19-0629 through bioactivity and bioinformatics studies for enhanced sustainable agriculture production.</title>
        <authorList>
            <person name="Brooks S."/>
            <person name="Weaver J.A."/>
            <person name="Klomchit A."/>
            <person name="Alharthi S.A."/>
            <person name="Onlamun T."/>
            <person name="Nurani R."/>
            <person name="Vong T.K."/>
            <person name="Alberti F."/>
            <person name="Greco C."/>
        </authorList>
    </citation>
    <scope>NUCLEOTIDE SEQUENCE [LARGE SCALE GENOMIC DNA]</scope>
    <source>
        <strain evidence="2">MFLUCC 19-0629</strain>
    </source>
</reference>
<feature type="domain" description="Cyanovirin-N" evidence="1">
    <location>
        <begin position="2"/>
        <end position="104"/>
    </location>
</feature>
<dbReference type="SMART" id="SM01111">
    <property type="entry name" value="CVNH"/>
    <property type="match status" value="1"/>
</dbReference>
<dbReference type="InterPro" id="IPR011058">
    <property type="entry name" value="Cyanovirin-N"/>
</dbReference>